<dbReference type="AlphaFoldDB" id="A0A223HVB6"/>
<evidence type="ECO:0000259" key="1">
    <source>
        <dbReference type="Pfam" id="PF10105"/>
    </source>
</evidence>
<dbReference type="Pfam" id="PF10105">
    <property type="entry name" value="DUF2344"/>
    <property type="match status" value="1"/>
</dbReference>
<dbReference type="Proteomes" id="UP000214975">
    <property type="component" value="Chromosome"/>
</dbReference>
<evidence type="ECO:0000313" key="3">
    <source>
        <dbReference type="Proteomes" id="UP000214975"/>
    </source>
</evidence>
<feature type="domain" description="DUF2344" evidence="1">
    <location>
        <begin position="2"/>
        <end position="173"/>
    </location>
</feature>
<reference evidence="2 3" key="1">
    <citation type="submission" date="2016-08" db="EMBL/GenBank/DDBJ databases">
        <title>A novel genetic cassette of butanologenic Thermoanaerobacterium thermosaccharolyticum that directly convert cellulose to butanol.</title>
        <authorList>
            <person name="Li T."/>
            <person name="He J."/>
        </authorList>
    </citation>
    <scope>NUCLEOTIDE SEQUENCE [LARGE SCALE GENOMIC DNA]</scope>
    <source>
        <strain evidence="2 3">TG57</strain>
    </source>
</reference>
<gene>
    <name evidence="2" type="ORF">Thert_00121</name>
</gene>
<dbReference type="InterPro" id="IPR018768">
    <property type="entry name" value="DUF2344"/>
</dbReference>
<dbReference type="RefSeq" id="WP_094396673.1">
    <property type="nucleotide sequence ID" value="NZ_CP016893.1"/>
</dbReference>
<proteinExistence type="predicted"/>
<dbReference type="EMBL" id="CP016893">
    <property type="protein sequence ID" value="AST56372.1"/>
    <property type="molecule type" value="Genomic_DNA"/>
</dbReference>
<evidence type="ECO:0000313" key="2">
    <source>
        <dbReference type="EMBL" id="AST56372.1"/>
    </source>
</evidence>
<protein>
    <submittedName>
        <fullName evidence="2">Radical SAM-linked protein</fullName>
    </submittedName>
</protein>
<sequence length="216" mass="24887">MKLRSKFEKDGDLKFISHLDLMRAIERAMRRAQIKFSLSKGFNPHPLLSFGPALIMGATTHGDYFDVVLEDEIDPEKFKDDMNRTLPNGLKIIDCYRVDDKDLLSDRVVEGEYTIIIDLLDYGKDIGDIIERFLNRDEILAEKDTKSGKKMIDLKKYIEDFKILGIHDSKMNLYLRLKISEGSPGPIHVLKAVDDFGGHMLDLEKMKIDRKNLILN</sequence>
<organism evidence="2 3">
    <name type="scientific">Thermoanaerobacterium thermosaccharolyticum</name>
    <name type="common">Clostridium thermosaccharolyticum</name>
    <dbReference type="NCBI Taxonomy" id="1517"/>
    <lineage>
        <taxon>Bacteria</taxon>
        <taxon>Bacillati</taxon>
        <taxon>Bacillota</taxon>
        <taxon>Clostridia</taxon>
        <taxon>Thermoanaerobacterales</taxon>
        <taxon>Thermoanaerobacteraceae</taxon>
        <taxon>Thermoanaerobacterium</taxon>
    </lineage>
</organism>
<dbReference type="NCBIfam" id="TIGR03936">
    <property type="entry name" value="sam_1_link_chp"/>
    <property type="match status" value="1"/>
</dbReference>
<accession>A0A223HVB6</accession>
<name>A0A223HVB6_THETR</name>